<dbReference type="RefSeq" id="WP_219781305.1">
    <property type="nucleotide sequence ID" value="NZ_JAHXPT010000021.1"/>
</dbReference>
<proteinExistence type="predicted"/>
<comment type="caution">
    <text evidence="5">The sequence shown here is derived from an EMBL/GenBank/DDBJ whole genome shotgun (WGS) entry which is preliminary data.</text>
</comment>
<organism evidence="5 6">
    <name type="scientific">Clostridium weizhouense</name>
    <dbReference type="NCBI Taxonomy" id="2859781"/>
    <lineage>
        <taxon>Bacteria</taxon>
        <taxon>Bacillati</taxon>
        <taxon>Bacillota</taxon>
        <taxon>Clostridia</taxon>
        <taxon>Eubacteriales</taxon>
        <taxon>Clostridiaceae</taxon>
        <taxon>Clostridium</taxon>
    </lineage>
</organism>
<dbReference type="EMBL" id="JAHXPT010000021">
    <property type="protein sequence ID" value="MBW6411840.1"/>
    <property type="molecule type" value="Genomic_DNA"/>
</dbReference>
<evidence type="ECO:0000313" key="5">
    <source>
        <dbReference type="EMBL" id="MBW6411840.1"/>
    </source>
</evidence>
<dbReference type="Gene3D" id="3.40.50.300">
    <property type="entry name" value="P-loop containing nucleotide triphosphate hydrolases"/>
    <property type="match status" value="1"/>
</dbReference>
<keyword evidence="2 3" id="KW-0067">ATP-binding</keyword>
<keyword evidence="6" id="KW-1185">Reference proteome</keyword>
<dbReference type="Pfam" id="PF01580">
    <property type="entry name" value="FtsK_SpoIIIE"/>
    <property type="match status" value="1"/>
</dbReference>
<dbReference type="PROSITE" id="PS50901">
    <property type="entry name" value="FTSK"/>
    <property type="match status" value="1"/>
</dbReference>
<dbReference type="SUPFAM" id="SSF52540">
    <property type="entry name" value="P-loop containing nucleoside triphosphate hydrolases"/>
    <property type="match status" value="1"/>
</dbReference>
<evidence type="ECO:0000313" key="6">
    <source>
        <dbReference type="Proteomes" id="UP001519921"/>
    </source>
</evidence>
<dbReference type="PANTHER" id="PTHR22683">
    <property type="entry name" value="SPORULATION PROTEIN RELATED"/>
    <property type="match status" value="1"/>
</dbReference>
<protein>
    <recommendedName>
        <fullName evidence="4">FtsK domain-containing protein</fullName>
    </recommendedName>
</protein>
<accession>A0ABS7AVD9</accession>
<gene>
    <name evidence="5" type="ORF">KYD98_17295</name>
</gene>
<feature type="binding site" evidence="3">
    <location>
        <begin position="149"/>
        <end position="156"/>
    </location>
    <ligand>
        <name>ATP</name>
        <dbReference type="ChEBI" id="CHEBI:30616"/>
    </ligand>
</feature>
<dbReference type="InterPro" id="IPR027417">
    <property type="entry name" value="P-loop_NTPase"/>
</dbReference>
<dbReference type="PANTHER" id="PTHR22683:SF41">
    <property type="entry name" value="DNA TRANSLOCASE FTSK"/>
    <property type="match status" value="1"/>
</dbReference>
<feature type="domain" description="FtsK" evidence="4">
    <location>
        <begin position="132"/>
        <end position="314"/>
    </location>
</feature>
<reference evidence="5 6" key="1">
    <citation type="submission" date="2021-07" db="EMBL/GenBank/DDBJ databases">
        <title>Clostridium weizhouense sp. nov., an anaerobic bacterium isolated from activated sludge of Petroleum wastewater.</title>
        <authorList>
            <person name="Li Q."/>
        </authorList>
    </citation>
    <scope>NUCLEOTIDE SEQUENCE [LARGE SCALE GENOMIC DNA]</scope>
    <source>
        <strain evidence="5 6">YB-6</strain>
    </source>
</reference>
<evidence type="ECO:0000256" key="1">
    <source>
        <dbReference type="ARBA" id="ARBA00022741"/>
    </source>
</evidence>
<evidence type="ECO:0000259" key="4">
    <source>
        <dbReference type="PROSITE" id="PS50901"/>
    </source>
</evidence>
<name>A0ABS7AVD9_9CLOT</name>
<evidence type="ECO:0000256" key="2">
    <source>
        <dbReference type="ARBA" id="ARBA00022840"/>
    </source>
</evidence>
<dbReference type="InterPro" id="IPR002543">
    <property type="entry name" value="FtsK_dom"/>
</dbReference>
<evidence type="ECO:0000256" key="3">
    <source>
        <dbReference type="PROSITE-ProRule" id="PRU00289"/>
    </source>
</evidence>
<keyword evidence="1 3" id="KW-0547">Nucleotide-binding</keyword>
<dbReference type="InterPro" id="IPR050206">
    <property type="entry name" value="FtsK/SpoIIIE/SftA"/>
</dbReference>
<dbReference type="Proteomes" id="UP001519921">
    <property type="component" value="Unassembled WGS sequence"/>
</dbReference>
<sequence length="421" mass="48278">MLVELGLAIAGTYAWNWVNTKDERQFKQSFNEIMDATGIKNKNDETFKIYKIEPRNYGYIAHLSNVKGLSIEHLESKLNILECNLNSIVNIEKDKFNNDIKLYAVNKDIAKFYFEPVKCRENQLYIGRDYKGQPYFLNLDEHPMLLIAGATGYGKSMLLSSILTNLIYNSSKNIELYLTQLIKGEISSFEDCIPVKMVAYNQIELSIAINKVKKKIDERSNLFKTHGIRNITQWNKHFKNKKMKRVVLVCEEMSELMELPVWEELWQVVKAGRSVGVHLIGALQRTTATNLNTDVKSQMTRITFHQNSIIDSQNVINSNNAMKLKKGECIVCGSNGETNIKVPFIDDDFVILNKYVPEIRIPTEEEKAEILNIKKENGQILMIEAPTIIDVPVEDIKPVQKQRKRKGVISLEDINNANREG</sequence>